<dbReference type="AlphaFoldDB" id="A0A1H5UCV3"/>
<evidence type="ECO:0000313" key="3">
    <source>
        <dbReference type="EMBL" id="SEF72965.1"/>
    </source>
</evidence>
<sequence length="262" mass="29251">MTRRSFLLQASAASSATMLSATLLAKAQAPQAANIPNRDTVLKFNPDGTPRHFAGNTVICHLLSQCVLRDVMVELHEAMKTSSFKSKLGLTSTDSYHMTVFPGANDLARNVYGWPSYVPADATIERCNEMVGERIAAARFHCELPLRMRIDASATSNYSTALSLRLVPVDDAENRKLRALRDELAEVFGFRTKDHATYQFHMTMSYQIGAFTAREQSDYRAMIGAYAPRMVKAAPVLELACPEYCTFEDMFRFEPRKLLACS</sequence>
<dbReference type="PROSITE" id="PS51318">
    <property type="entry name" value="TAT"/>
    <property type="match status" value="1"/>
</dbReference>
<protein>
    <recommendedName>
        <fullName evidence="2">DUF1868 domain-containing protein</fullName>
    </recommendedName>
</protein>
<evidence type="ECO:0000313" key="4">
    <source>
        <dbReference type="Proteomes" id="UP000236728"/>
    </source>
</evidence>
<dbReference type="Gene3D" id="3.90.1140.10">
    <property type="entry name" value="Cyclic phosphodiesterase"/>
    <property type="match status" value="1"/>
</dbReference>
<dbReference type="InterPro" id="IPR015069">
    <property type="entry name" value="2H-PEstase_DUF1868"/>
</dbReference>
<gene>
    <name evidence="3" type="ORF">SAMN05421819_0972</name>
</gene>
<dbReference type="InterPro" id="IPR006311">
    <property type="entry name" value="TAT_signal"/>
</dbReference>
<evidence type="ECO:0000256" key="1">
    <source>
        <dbReference type="SAM" id="SignalP"/>
    </source>
</evidence>
<organism evidence="3 4">
    <name type="scientific">Bryocella elongata</name>
    <dbReference type="NCBI Taxonomy" id="863522"/>
    <lineage>
        <taxon>Bacteria</taxon>
        <taxon>Pseudomonadati</taxon>
        <taxon>Acidobacteriota</taxon>
        <taxon>Terriglobia</taxon>
        <taxon>Terriglobales</taxon>
        <taxon>Acidobacteriaceae</taxon>
        <taxon>Bryocella</taxon>
    </lineage>
</organism>
<proteinExistence type="predicted"/>
<feature type="chain" id="PRO_5009286034" description="DUF1868 domain-containing protein" evidence="1">
    <location>
        <begin position="26"/>
        <end position="262"/>
    </location>
</feature>
<accession>A0A1H5UCV3</accession>
<keyword evidence="1" id="KW-0732">Signal</keyword>
<dbReference type="Pfam" id="PF08975">
    <property type="entry name" value="2H-phosphodiest"/>
    <property type="match status" value="1"/>
</dbReference>
<feature type="signal peptide" evidence="1">
    <location>
        <begin position="1"/>
        <end position="25"/>
    </location>
</feature>
<evidence type="ECO:0000259" key="2">
    <source>
        <dbReference type="Pfam" id="PF08975"/>
    </source>
</evidence>
<keyword evidence="4" id="KW-1185">Reference proteome</keyword>
<dbReference type="OrthoDB" id="151828at2"/>
<dbReference type="InterPro" id="IPR009097">
    <property type="entry name" value="Cyclic_Pdiesterase"/>
</dbReference>
<feature type="domain" description="DUF1868" evidence="2">
    <location>
        <begin position="43"/>
        <end position="156"/>
    </location>
</feature>
<reference evidence="3 4" key="1">
    <citation type="submission" date="2016-10" db="EMBL/GenBank/DDBJ databases">
        <authorList>
            <person name="de Groot N.N."/>
        </authorList>
    </citation>
    <scope>NUCLEOTIDE SEQUENCE [LARGE SCALE GENOMIC DNA]</scope>
    <source>
        <strain evidence="3 4">DSM 22489</strain>
    </source>
</reference>
<dbReference type="Proteomes" id="UP000236728">
    <property type="component" value="Unassembled WGS sequence"/>
</dbReference>
<dbReference type="RefSeq" id="WP_160114991.1">
    <property type="nucleotide sequence ID" value="NZ_FNVA01000001.1"/>
</dbReference>
<dbReference type="SUPFAM" id="SSF55144">
    <property type="entry name" value="LigT-like"/>
    <property type="match status" value="1"/>
</dbReference>
<name>A0A1H5UCV3_9BACT</name>
<dbReference type="EMBL" id="FNVA01000001">
    <property type="protein sequence ID" value="SEF72965.1"/>
    <property type="molecule type" value="Genomic_DNA"/>
</dbReference>